<evidence type="ECO:0000256" key="1">
    <source>
        <dbReference type="SAM" id="MobiDB-lite"/>
    </source>
</evidence>
<feature type="compositionally biased region" description="Polar residues" evidence="1">
    <location>
        <begin position="135"/>
        <end position="151"/>
    </location>
</feature>
<feature type="compositionally biased region" description="Basic and acidic residues" evidence="1">
    <location>
        <begin position="121"/>
        <end position="134"/>
    </location>
</feature>
<evidence type="ECO:0000313" key="3">
    <source>
        <dbReference type="Proteomes" id="UP001291623"/>
    </source>
</evidence>
<dbReference type="InterPro" id="IPR036691">
    <property type="entry name" value="Endo/exonu/phosph_ase_sf"/>
</dbReference>
<organism evidence="2 3">
    <name type="scientific">Anisodus tanguticus</name>
    <dbReference type="NCBI Taxonomy" id="243964"/>
    <lineage>
        <taxon>Eukaryota</taxon>
        <taxon>Viridiplantae</taxon>
        <taxon>Streptophyta</taxon>
        <taxon>Embryophyta</taxon>
        <taxon>Tracheophyta</taxon>
        <taxon>Spermatophyta</taxon>
        <taxon>Magnoliopsida</taxon>
        <taxon>eudicotyledons</taxon>
        <taxon>Gunneridae</taxon>
        <taxon>Pentapetalae</taxon>
        <taxon>asterids</taxon>
        <taxon>lamiids</taxon>
        <taxon>Solanales</taxon>
        <taxon>Solanaceae</taxon>
        <taxon>Solanoideae</taxon>
        <taxon>Hyoscyameae</taxon>
        <taxon>Anisodus</taxon>
    </lineage>
</organism>
<reference evidence="2" key="1">
    <citation type="submission" date="2023-12" db="EMBL/GenBank/DDBJ databases">
        <title>Genome assembly of Anisodus tanguticus.</title>
        <authorList>
            <person name="Wang Y.-J."/>
        </authorList>
    </citation>
    <scope>NUCLEOTIDE SEQUENCE</scope>
    <source>
        <strain evidence="2">KB-2021</strain>
        <tissue evidence="2">Leaf</tissue>
    </source>
</reference>
<accession>A0AAE1VN99</accession>
<gene>
    <name evidence="2" type="ORF">RND71_009821</name>
</gene>
<protein>
    <submittedName>
        <fullName evidence="2">Uncharacterized protein</fullName>
    </submittedName>
</protein>
<name>A0AAE1VN99_9SOLA</name>
<dbReference type="Gene3D" id="3.60.10.10">
    <property type="entry name" value="Endonuclease/exonuclease/phosphatase"/>
    <property type="match status" value="1"/>
</dbReference>
<comment type="caution">
    <text evidence="2">The sequence shown here is derived from an EMBL/GenBank/DDBJ whole genome shotgun (WGS) entry which is preliminary data.</text>
</comment>
<evidence type="ECO:0000313" key="2">
    <source>
        <dbReference type="EMBL" id="KAK4370346.1"/>
    </source>
</evidence>
<feature type="region of interest" description="Disordered" evidence="1">
    <location>
        <begin position="223"/>
        <end position="248"/>
    </location>
</feature>
<feature type="region of interest" description="Disordered" evidence="1">
    <location>
        <begin position="1"/>
        <end position="33"/>
    </location>
</feature>
<keyword evidence="3" id="KW-1185">Reference proteome</keyword>
<feature type="region of interest" description="Disordered" evidence="1">
    <location>
        <begin position="121"/>
        <end position="166"/>
    </location>
</feature>
<dbReference type="AlphaFoldDB" id="A0AAE1VN99"/>
<dbReference type="Proteomes" id="UP001291623">
    <property type="component" value="Unassembled WGS sequence"/>
</dbReference>
<proteinExistence type="predicted"/>
<dbReference type="SUPFAM" id="SSF56219">
    <property type="entry name" value="DNase I-like"/>
    <property type="match status" value="1"/>
</dbReference>
<sequence length="258" mass="28686">MARARPRKDKNVVPKQINTRQGRRMESHNTTEQWSLLPQRSIVTPPVIRNPAGGQKKLILNAQSRAISQIEGIKQENTSGKGSKEVRIPSVRSNVQEDLISTAGILAISKAEAYKRMKSTCEPRPKGENAEGHRISQQVGDQVGSDQSCQGTDDGGWSDARGKGVAKPMQVRQITMKFLLTTIYGLHTVEDRKELWDELRRLNGIINTPWLAMGDYNAIRDPNDRMHGSSVQDSEIRDAEDGNLGGPWDRVGRSLLQA</sequence>
<dbReference type="EMBL" id="JAVYJV010000005">
    <property type="protein sequence ID" value="KAK4370346.1"/>
    <property type="molecule type" value="Genomic_DNA"/>
</dbReference>